<protein>
    <recommendedName>
        <fullName evidence="4">DUF4890 domain-containing protein</fullName>
    </recommendedName>
</protein>
<dbReference type="EMBL" id="JAJPWV010000001">
    <property type="protein sequence ID" value="MCD8738970.1"/>
    <property type="molecule type" value="Genomic_DNA"/>
</dbReference>
<evidence type="ECO:0000313" key="2">
    <source>
        <dbReference type="EMBL" id="MCD8738970.1"/>
    </source>
</evidence>
<dbReference type="Proteomes" id="UP001199919">
    <property type="component" value="Unassembled WGS sequence"/>
</dbReference>
<dbReference type="RefSeq" id="WP_232174848.1">
    <property type="nucleotide sequence ID" value="NZ_JAJPWV010000001.1"/>
</dbReference>
<comment type="caution">
    <text evidence="2">The sequence shown here is derived from an EMBL/GenBank/DDBJ whole genome shotgun (WGS) entry which is preliminary data.</text>
</comment>
<keyword evidence="1" id="KW-0732">Signal</keyword>
<evidence type="ECO:0000256" key="1">
    <source>
        <dbReference type="SAM" id="SignalP"/>
    </source>
</evidence>
<organism evidence="2 3">
    <name type="scientific">Mucilaginibacter roseus</name>
    <dbReference type="NCBI Taxonomy" id="1528868"/>
    <lineage>
        <taxon>Bacteria</taxon>
        <taxon>Pseudomonadati</taxon>
        <taxon>Bacteroidota</taxon>
        <taxon>Sphingobacteriia</taxon>
        <taxon>Sphingobacteriales</taxon>
        <taxon>Sphingobacteriaceae</taxon>
        <taxon>Mucilaginibacter</taxon>
    </lineage>
</organism>
<name>A0ABS8TVQ8_9SPHI</name>
<feature type="chain" id="PRO_5045881047" description="DUF4890 domain-containing protein" evidence="1">
    <location>
        <begin position="21"/>
        <end position="133"/>
    </location>
</feature>
<sequence>MKKLILMMAFLAGLGVAANAQTEVRPHKTAQQKADILSKKMQSELALTQEQSVKVHDILLKQATSVDSLKAVKNEGDKKHHNRKAIKAIMETTDKQITGVLNADQVKKYNQLKAEKVYKMQKKRAEQAGKVQG</sequence>
<feature type="signal peptide" evidence="1">
    <location>
        <begin position="1"/>
        <end position="20"/>
    </location>
</feature>
<accession>A0ABS8TVQ8</accession>
<reference evidence="2 3" key="1">
    <citation type="submission" date="2021-12" db="EMBL/GenBank/DDBJ databases">
        <title>Mucilaginibacter roseus genome.</title>
        <authorList>
            <person name="Ferreira J.R."/>
            <person name="Newman J.D."/>
        </authorList>
    </citation>
    <scope>NUCLEOTIDE SEQUENCE [LARGE SCALE GENOMIC DNA]</scope>
    <source>
        <strain evidence="2 3">LMG 28454</strain>
    </source>
</reference>
<evidence type="ECO:0000313" key="3">
    <source>
        <dbReference type="Proteomes" id="UP001199919"/>
    </source>
</evidence>
<evidence type="ECO:0008006" key="4">
    <source>
        <dbReference type="Google" id="ProtNLM"/>
    </source>
</evidence>
<gene>
    <name evidence="2" type="ORF">LT679_00020</name>
</gene>
<keyword evidence="3" id="KW-1185">Reference proteome</keyword>
<proteinExistence type="predicted"/>